<gene>
    <name evidence="1" type="ORF">PtA15_6A624</name>
</gene>
<name>A0ABY7CL87_9BASI</name>
<organism evidence="1 2">
    <name type="scientific">Puccinia triticina</name>
    <dbReference type="NCBI Taxonomy" id="208348"/>
    <lineage>
        <taxon>Eukaryota</taxon>
        <taxon>Fungi</taxon>
        <taxon>Dikarya</taxon>
        <taxon>Basidiomycota</taxon>
        <taxon>Pucciniomycotina</taxon>
        <taxon>Pucciniomycetes</taxon>
        <taxon>Pucciniales</taxon>
        <taxon>Pucciniaceae</taxon>
        <taxon>Puccinia</taxon>
    </lineage>
</organism>
<evidence type="ECO:0000313" key="1">
    <source>
        <dbReference type="EMBL" id="WAQ85994.1"/>
    </source>
</evidence>
<protein>
    <submittedName>
        <fullName evidence="1">Uncharacterized protein</fullName>
    </submittedName>
</protein>
<dbReference type="Proteomes" id="UP001164743">
    <property type="component" value="Chromosome 6A"/>
</dbReference>
<reference evidence="1" key="1">
    <citation type="submission" date="2022-10" db="EMBL/GenBank/DDBJ databases">
        <title>Puccinia triticina Genome sequencing and assembly.</title>
        <authorList>
            <person name="Li C."/>
        </authorList>
    </citation>
    <scope>NUCLEOTIDE SEQUENCE</scope>
    <source>
        <strain evidence="1">Pt15</strain>
    </source>
</reference>
<dbReference type="GeneID" id="77811244"/>
<proteinExistence type="predicted"/>
<keyword evidence="2" id="KW-1185">Reference proteome</keyword>
<dbReference type="RefSeq" id="XP_053021549.1">
    <property type="nucleotide sequence ID" value="XM_053170349.1"/>
</dbReference>
<accession>A0ABY7CL87</accession>
<evidence type="ECO:0000313" key="2">
    <source>
        <dbReference type="Proteomes" id="UP001164743"/>
    </source>
</evidence>
<sequence>MPLPTTTTQTTTIDARLQTSLHAALAHYRHAIRASLALNLSLLPQPAAPATPATPTTIPLFYRPLQAEDDGFIGLGVARAAS</sequence>
<dbReference type="EMBL" id="CP110426">
    <property type="protein sequence ID" value="WAQ85994.1"/>
    <property type="molecule type" value="Genomic_DNA"/>
</dbReference>